<dbReference type="NCBIfam" id="TIGR02784">
    <property type="entry name" value="addA_alphas"/>
    <property type="match status" value="1"/>
</dbReference>
<evidence type="ECO:0000256" key="9">
    <source>
        <dbReference type="ARBA" id="ARBA00023204"/>
    </source>
</evidence>
<evidence type="ECO:0000256" key="8">
    <source>
        <dbReference type="ARBA" id="ARBA00023125"/>
    </source>
</evidence>
<evidence type="ECO:0000256" key="4">
    <source>
        <dbReference type="ARBA" id="ARBA00022801"/>
    </source>
</evidence>
<dbReference type="InterPro" id="IPR011335">
    <property type="entry name" value="Restrct_endonuc-II-like"/>
</dbReference>
<protein>
    <recommendedName>
        <fullName evidence="12">DNA 3'-5' helicase</fullName>
        <ecNumber evidence="12">5.6.2.4</ecNumber>
    </recommendedName>
    <alternativeName>
        <fullName evidence="13">DNA 3'-5' helicase II</fullName>
    </alternativeName>
</protein>
<dbReference type="GO" id="GO:0004527">
    <property type="term" value="F:exonuclease activity"/>
    <property type="evidence" value="ECO:0007669"/>
    <property type="project" value="UniProtKB-KW"/>
</dbReference>
<keyword evidence="4 15" id="KW-0378">Hydrolase</keyword>
<dbReference type="InterPro" id="IPR027417">
    <property type="entry name" value="P-loop_NTPase"/>
</dbReference>
<gene>
    <name evidence="18" type="ORF">GCM10011499_09860</name>
</gene>
<evidence type="ECO:0000256" key="6">
    <source>
        <dbReference type="ARBA" id="ARBA00022839"/>
    </source>
</evidence>
<evidence type="ECO:0000313" key="18">
    <source>
        <dbReference type="EMBL" id="GGA42197.1"/>
    </source>
</evidence>
<accession>A0A916VVT7</accession>
<dbReference type="RefSeq" id="WP_127071659.1">
    <property type="nucleotide sequence ID" value="NZ_BMKB01000001.1"/>
</dbReference>
<dbReference type="OrthoDB" id="9810135at2"/>
<evidence type="ECO:0000256" key="13">
    <source>
        <dbReference type="ARBA" id="ARBA00034923"/>
    </source>
</evidence>
<evidence type="ECO:0000313" key="19">
    <source>
        <dbReference type="Proteomes" id="UP000596977"/>
    </source>
</evidence>
<evidence type="ECO:0000256" key="10">
    <source>
        <dbReference type="ARBA" id="ARBA00023235"/>
    </source>
</evidence>
<evidence type="ECO:0000256" key="14">
    <source>
        <dbReference type="ARBA" id="ARBA00048988"/>
    </source>
</evidence>
<keyword evidence="5 15" id="KW-0347">Helicase</keyword>
<dbReference type="Pfam" id="PF12705">
    <property type="entry name" value="PDDEXK_1"/>
    <property type="match status" value="1"/>
</dbReference>
<dbReference type="Pfam" id="PF00580">
    <property type="entry name" value="UvrD-helicase"/>
    <property type="match status" value="1"/>
</dbReference>
<sequence>MTERAVIVPSDAIRNQRLVAEPTSSAWVSANAGSGKTFILTRRVLRLLLAGAAPETILCLTYTKAAAAEMRHRLSHILAEWTRAGDEALDKALTDILDQRPDAALRNNARSLFARALETPGGLKISTIHAFCEAVLQRFPYEAGVPVNFSVIEDQPRAELITRARESVLAGGLRGKPETQQAVAHLFEMMSDSQIETAIASALTAGRKLDGVLSSRQQAISALQAFLGLQVGQTKTAIEAEIINGMIVPFDRFADIFAIEQPKPEGSRFEDKLNRIDRFNPDPAELVGAYLNKDGSVPQRSFPRKAIRETAPALADQILAEAERLAELNQKLKAATLLSRTEALLAVLDAIVFEYEEHKRARSLLDFDDLIMRTAALFADTEASAWVRYKLDAGIDHVLVDESQDTNPEQWDVIDQLVQDYFAGEGAAQRPKTLFAVGDPKQSIYSFQGAEPRLFGEKGRNYALAANRAEKQWNDVRLRTSFRTLPGILSGVDCVCANPIISGALFAPEGDIAHESARHETGGLIEIWPMEAEPEVSRAEQGWPLEPVENLANASRRVARKIAQTIRFWIDNNIALGTRGRPIRTDDILILVQARKSVFIETVRALKEAGIASPGADRLPVSTHIAVDDLLGLADILLNPDDDLMLAAILRSPLCAVSEDDLYELAANRLDGQSLWTALGRSSIETCIRAYGFLTELRSRLDFDRPYDFFASVLYRHGGLRAFHTRLGPEVDDVLGEFLDLALAHEQSDQPSLTGFIAAMRKSDITIKRELAERTGGVRIMTVHGAKGLEAPIVFLADATQGPGSVKDRTFFDRHEGKPFMLYCGRSDDHTEKSASLKEALAARNNAEYWRNLYVGMTRAEDVLIVAGPKPPRGEIGNTWYGAVKNALAPCGEEIAIEGSEDILIRYPKGATPLQERLGESGTLVSVEQVETYQASVPPPAAPVILLSPSRHDGAVRPDSFATSGENALDPALARQRGTVLHALLQHLASVPEAKREAVAHSAAYTLLEDEADLAGPLAREALAILNDSDLASIFGPNSRAEVSFSLAGTQNGMPARLSGRFDRLVVDHKKVLIVDYKSDASPSADRHAIPPAYIGQLALYRLAAQRLFPDRDIEAGILWTANRKLMLVEASELNIGHDHFVPA</sequence>
<evidence type="ECO:0000259" key="16">
    <source>
        <dbReference type="PROSITE" id="PS51198"/>
    </source>
</evidence>
<feature type="domain" description="UvrD-like helicase C-terminal" evidence="17">
    <location>
        <begin position="515"/>
        <end position="788"/>
    </location>
</feature>
<dbReference type="GO" id="GO:0003677">
    <property type="term" value="F:DNA binding"/>
    <property type="evidence" value="ECO:0007669"/>
    <property type="project" value="UniProtKB-KW"/>
</dbReference>
<evidence type="ECO:0000256" key="12">
    <source>
        <dbReference type="ARBA" id="ARBA00034808"/>
    </source>
</evidence>
<evidence type="ECO:0000256" key="11">
    <source>
        <dbReference type="ARBA" id="ARBA00034617"/>
    </source>
</evidence>
<feature type="domain" description="UvrD-like helicase ATP-binding" evidence="16">
    <location>
        <begin position="9"/>
        <end position="485"/>
    </location>
</feature>
<evidence type="ECO:0000256" key="1">
    <source>
        <dbReference type="ARBA" id="ARBA00022722"/>
    </source>
</evidence>
<dbReference type="EC" id="5.6.2.4" evidence="12"/>
<dbReference type="PROSITE" id="PS51198">
    <property type="entry name" value="UVRD_HELICASE_ATP_BIND"/>
    <property type="match status" value="1"/>
</dbReference>
<dbReference type="SUPFAM" id="SSF52540">
    <property type="entry name" value="P-loop containing nucleoside triphosphate hydrolases"/>
    <property type="match status" value="1"/>
</dbReference>
<dbReference type="EMBL" id="BMKB01000001">
    <property type="protein sequence ID" value="GGA42197.1"/>
    <property type="molecule type" value="Genomic_DNA"/>
</dbReference>
<keyword evidence="9" id="KW-0234">DNA repair</keyword>
<dbReference type="InterPro" id="IPR014016">
    <property type="entry name" value="UvrD-like_ATP-bd"/>
</dbReference>
<dbReference type="GO" id="GO:0005524">
    <property type="term" value="F:ATP binding"/>
    <property type="evidence" value="ECO:0007669"/>
    <property type="project" value="UniProtKB-UniRule"/>
</dbReference>
<dbReference type="GO" id="GO:0000725">
    <property type="term" value="P:recombinational repair"/>
    <property type="evidence" value="ECO:0007669"/>
    <property type="project" value="TreeGrafter"/>
</dbReference>
<keyword evidence="19" id="KW-1185">Reference proteome</keyword>
<reference evidence="18 19" key="1">
    <citation type="journal article" date="2014" name="Int. J. Syst. Evol. Microbiol.">
        <title>Complete genome sequence of Corynebacterium casei LMG S-19264T (=DSM 44701T), isolated from a smear-ripened cheese.</title>
        <authorList>
            <consortium name="US DOE Joint Genome Institute (JGI-PGF)"/>
            <person name="Walter F."/>
            <person name="Albersmeier A."/>
            <person name="Kalinowski J."/>
            <person name="Ruckert C."/>
        </authorList>
    </citation>
    <scope>NUCLEOTIDE SEQUENCE [LARGE SCALE GENOMIC DNA]</scope>
    <source>
        <strain evidence="18 19">CGMCC 1.15896</strain>
    </source>
</reference>
<dbReference type="GO" id="GO:0033202">
    <property type="term" value="C:DNA helicase complex"/>
    <property type="evidence" value="ECO:0007669"/>
    <property type="project" value="TreeGrafter"/>
</dbReference>
<evidence type="ECO:0000259" key="17">
    <source>
        <dbReference type="PROSITE" id="PS51217"/>
    </source>
</evidence>
<dbReference type="Pfam" id="PF13361">
    <property type="entry name" value="UvrD_C"/>
    <property type="match status" value="1"/>
</dbReference>
<dbReference type="Gene3D" id="3.90.320.10">
    <property type="match status" value="1"/>
</dbReference>
<keyword evidence="7 15" id="KW-0067">ATP-binding</keyword>
<evidence type="ECO:0000256" key="5">
    <source>
        <dbReference type="ARBA" id="ARBA00022806"/>
    </source>
</evidence>
<keyword evidence="8" id="KW-0238">DNA-binding</keyword>
<dbReference type="InterPro" id="IPR011604">
    <property type="entry name" value="PDDEXK-like_dom_sf"/>
</dbReference>
<dbReference type="PROSITE" id="PS51217">
    <property type="entry name" value="UVRD_HELICASE_CTER"/>
    <property type="match status" value="1"/>
</dbReference>
<keyword evidence="3" id="KW-0227">DNA damage</keyword>
<keyword evidence="6" id="KW-0269">Exonuclease</keyword>
<feature type="binding site" evidence="15">
    <location>
        <begin position="30"/>
        <end position="37"/>
    </location>
    <ligand>
        <name>ATP</name>
        <dbReference type="ChEBI" id="CHEBI:30616"/>
    </ligand>
</feature>
<evidence type="ECO:0000256" key="3">
    <source>
        <dbReference type="ARBA" id="ARBA00022763"/>
    </source>
</evidence>
<comment type="catalytic activity">
    <reaction evidence="14">
        <text>ATP + H2O = ADP + phosphate + H(+)</text>
        <dbReference type="Rhea" id="RHEA:13065"/>
        <dbReference type="ChEBI" id="CHEBI:15377"/>
        <dbReference type="ChEBI" id="CHEBI:15378"/>
        <dbReference type="ChEBI" id="CHEBI:30616"/>
        <dbReference type="ChEBI" id="CHEBI:43474"/>
        <dbReference type="ChEBI" id="CHEBI:456216"/>
        <dbReference type="EC" id="5.6.2.4"/>
    </reaction>
</comment>
<dbReference type="Gene3D" id="3.40.50.300">
    <property type="entry name" value="P-loop containing nucleotide triphosphate hydrolases"/>
    <property type="match status" value="4"/>
</dbReference>
<proteinExistence type="predicted"/>
<name>A0A916VVT7_9HYPH</name>
<dbReference type="InterPro" id="IPR014017">
    <property type="entry name" value="DNA_helicase_UvrD-like_C"/>
</dbReference>
<dbReference type="InterPro" id="IPR000212">
    <property type="entry name" value="DNA_helicase_UvrD/REP"/>
</dbReference>
<dbReference type="Gene3D" id="1.10.486.10">
    <property type="entry name" value="PCRA, domain 4"/>
    <property type="match status" value="1"/>
</dbReference>
<dbReference type="InterPro" id="IPR014151">
    <property type="entry name" value="DNA_helicase_AddA"/>
</dbReference>
<dbReference type="InterPro" id="IPR038726">
    <property type="entry name" value="PDDEXK_AddAB-type"/>
</dbReference>
<evidence type="ECO:0000256" key="7">
    <source>
        <dbReference type="ARBA" id="ARBA00022840"/>
    </source>
</evidence>
<dbReference type="GO" id="GO:0043138">
    <property type="term" value="F:3'-5' DNA helicase activity"/>
    <property type="evidence" value="ECO:0007669"/>
    <property type="project" value="UniProtKB-EC"/>
</dbReference>
<dbReference type="AlphaFoldDB" id="A0A916VVT7"/>
<comment type="caution">
    <text evidence="18">The sequence shown here is derived from an EMBL/GenBank/DDBJ whole genome shotgun (WGS) entry which is preliminary data.</text>
</comment>
<dbReference type="Proteomes" id="UP000596977">
    <property type="component" value="Unassembled WGS sequence"/>
</dbReference>
<keyword evidence="10" id="KW-0413">Isomerase</keyword>
<organism evidence="18 19">
    <name type="scientific">Pelagibacterium lentulum</name>
    <dbReference type="NCBI Taxonomy" id="2029865"/>
    <lineage>
        <taxon>Bacteria</taxon>
        <taxon>Pseudomonadati</taxon>
        <taxon>Pseudomonadota</taxon>
        <taxon>Alphaproteobacteria</taxon>
        <taxon>Hyphomicrobiales</taxon>
        <taxon>Devosiaceae</taxon>
        <taxon>Pelagibacterium</taxon>
    </lineage>
</organism>
<comment type="catalytic activity">
    <reaction evidence="11">
        <text>Couples ATP hydrolysis with the unwinding of duplex DNA by translocating in the 3'-5' direction.</text>
        <dbReference type="EC" id="5.6.2.4"/>
    </reaction>
</comment>
<keyword evidence="1" id="KW-0540">Nuclease</keyword>
<dbReference type="PANTHER" id="PTHR11070:SF2">
    <property type="entry name" value="ATP-DEPENDENT DNA HELICASE SRS2"/>
    <property type="match status" value="1"/>
</dbReference>
<evidence type="ECO:0000256" key="15">
    <source>
        <dbReference type="PROSITE-ProRule" id="PRU00560"/>
    </source>
</evidence>
<keyword evidence="2 15" id="KW-0547">Nucleotide-binding</keyword>
<dbReference type="PANTHER" id="PTHR11070">
    <property type="entry name" value="UVRD / RECB / PCRA DNA HELICASE FAMILY MEMBER"/>
    <property type="match status" value="1"/>
</dbReference>
<dbReference type="GO" id="GO:0005829">
    <property type="term" value="C:cytosol"/>
    <property type="evidence" value="ECO:0007669"/>
    <property type="project" value="TreeGrafter"/>
</dbReference>
<evidence type="ECO:0000256" key="2">
    <source>
        <dbReference type="ARBA" id="ARBA00022741"/>
    </source>
</evidence>
<dbReference type="SUPFAM" id="SSF52980">
    <property type="entry name" value="Restriction endonuclease-like"/>
    <property type="match status" value="1"/>
</dbReference>